<dbReference type="InterPro" id="IPR051783">
    <property type="entry name" value="NAD(P)-dependent_oxidoreduct"/>
</dbReference>
<name>A0ABX5QF55_9MICO</name>
<feature type="domain" description="NAD-dependent epimerase/dehydratase" evidence="1">
    <location>
        <begin position="4"/>
        <end position="212"/>
    </location>
</feature>
<proteinExistence type="predicted"/>
<evidence type="ECO:0000259" key="1">
    <source>
        <dbReference type="Pfam" id="PF01370"/>
    </source>
</evidence>
<accession>A0ABX5QF55</accession>
<dbReference type="PANTHER" id="PTHR48079">
    <property type="entry name" value="PROTEIN YEEZ"/>
    <property type="match status" value="1"/>
</dbReference>
<organism evidence="2 3">
    <name type="scientific">Leucobacter muris</name>
    <dbReference type="NCBI Taxonomy" id="1935379"/>
    <lineage>
        <taxon>Bacteria</taxon>
        <taxon>Bacillati</taxon>
        <taxon>Actinomycetota</taxon>
        <taxon>Actinomycetes</taxon>
        <taxon>Micrococcales</taxon>
        <taxon>Microbacteriaceae</taxon>
        <taxon>Leucobacter</taxon>
    </lineage>
</organism>
<dbReference type="InterPro" id="IPR036291">
    <property type="entry name" value="NAD(P)-bd_dom_sf"/>
</dbReference>
<sequence>MQTILGAGGQIAEELARELHRNFTQEIRLVSRNPSKIHDTDQLVPADLMDAEATDQAVAGSDVVYLTVGLPMDSDLWEQRFPTMMANTIAACQKHGSRLVFFDNTYMYPRTAAPQTERTPFEPVGRKATVRARIATMLLREMEAGAIDAVICRAPEFYGPGKTQSLTNSAVFDRIEQGKRPLVPLNARAKRSLIWTPDASRAMALIGNTPDAYGQTWHLPIDRDRLTYAQLIGIASEISGREIAFTTVPEWAFKLGGLVSPAAKEAAELLPRYRQDNIFDSSKFATRFPGFEVTDYRAGIAEMLGEG</sequence>
<dbReference type="RefSeq" id="WP_128386732.1">
    <property type="nucleotide sequence ID" value="NZ_CP035037.1"/>
</dbReference>
<keyword evidence="3" id="KW-1185">Reference proteome</keyword>
<dbReference type="Gene3D" id="3.40.50.720">
    <property type="entry name" value="NAD(P)-binding Rossmann-like Domain"/>
    <property type="match status" value="1"/>
</dbReference>
<dbReference type="InterPro" id="IPR001509">
    <property type="entry name" value="Epimerase_deHydtase"/>
</dbReference>
<protein>
    <submittedName>
        <fullName evidence="2">NAD-dependent epimerase/dehydratase family protein</fullName>
    </submittedName>
</protein>
<dbReference type="PANTHER" id="PTHR48079:SF6">
    <property type="entry name" value="NAD(P)-BINDING DOMAIN-CONTAINING PROTEIN-RELATED"/>
    <property type="match status" value="1"/>
</dbReference>
<dbReference type="Pfam" id="PF01370">
    <property type="entry name" value="Epimerase"/>
    <property type="match status" value="1"/>
</dbReference>
<dbReference type="Proteomes" id="UP000285768">
    <property type="component" value="Chromosome"/>
</dbReference>
<reference evidence="2 3" key="1">
    <citation type="submission" date="2019-01" db="EMBL/GenBank/DDBJ databases">
        <title>Leucobacter muris sp. nov. isolated from the nose of a laboratory mouse.</title>
        <authorList>
            <person name="Benga L."/>
            <person name="Sproeer C."/>
            <person name="Schumann P."/>
            <person name="Verbarg S."/>
            <person name="Bunk B."/>
            <person name="Engelhardt E."/>
            <person name="Benten P.M."/>
            <person name="Sager M."/>
        </authorList>
    </citation>
    <scope>NUCLEOTIDE SEQUENCE [LARGE SCALE GENOMIC DNA]</scope>
    <source>
        <strain evidence="2 3">DSM 101948</strain>
    </source>
</reference>
<gene>
    <name evidence="2" type="ORF">Leucomu_06650</name>
</gene>
<dbReference type="EMBL" id="CP035037">
    <property type="protein sequence ID" value="QAB17643.1"/>
    <property type="molecule type" value="Genomic_DNA"/>
</dbReference>
<evidence type="ECO:0000313" key="3">
    <source>
        <dbReference type="Proteomes" id="UP000285768"/>
    </source>
</evidence>
<evidence type="ECO:0000313" key="2">
    <source>
        <dbReference type="EMBL" id="QAB17643.1"/>
    </source>
</evidence>
<dbReference type="SUPFAM" id="SSF51735">
    <property type="entry name" value="NAD(P)-binding Rossmann-fold domains"/>
    <property type="match status" value="1"/>
</dbReference>